<dbReference type="Proteomes" id="UP001174934">
    <property type="component" value="Unassembled WGS sequence"/>
</dbReference>
<protein>
    <submittedName>
        <fullName evidence="1">Uncharacterized protein</fullName>
    </submittedName>
</protein>
<reference evidence="1" key="1">
    <citation type="submission" date="2023-06" db="EMBL/GenBank/DDBJ databases">
        <title>Genome-scale phylogeny and comparative genomics of the fungal order Sordariales.</title>
        <authorList>
            <consortium name="Lawrence Berkeley National Laboratory"/>
            <person name="Hensen N."/>
            <person name="Bonometti L."/>
            <person name="Westerberg I."/>
            <person name="Brannstrom I.O."/>
            <person name="Guillou S."/>
            <person name="Cros-Aarteil S."/>
            <person name="Calhoun S."/>
            <person name="Haridas S."/>
            <person name="Kuo A."/>
            <person name="Mondo S."/>
            <person name="Pangilinan J."/>
            <person name="Riley R."/>
            <person name="LaButti K."/>
            <person name="Andreopoulos B."/>
            <person name="Lipzen A."/>
            <person name="Chen C."/>
            <person name="Yanf M."/>
            <person name="Daum C."/>
            <person name="Ng V."/>
            <person name="Clum A."/>
            <person name="Steindorff A."/>
            <person name="Ohm R."/>
            <person name="Martin F."/>
            <person name="Silar P."/>
            <person name="Natvig D."/>
            <person name="Lalanne C."/>
            <person name="Gautier V."/>
            <person name="Ament-velasquez S.L."/>
            <person name="Kruys A."/>
            <person name="Hutchinson M.I."/>
            <person name="Powell A.J."/>
            <person name="Barry K."/>
            <person name="Miller A.N."/>
            <person name="Grigoriev I.V."/>
            <person name="Debuchy R."/>
            <person name="Gladieux P."/>
            <person name="Thoren M.H."/>
            <person name="Johannesson H."/>
        </authorList>
    </citation>
    <scope>NUCLEOTIDE SEQUENCE</scope>
    <source>
        <strain evidence="1">SMH3391-2</strain>
    </source>
</reference>
<keyword evidence="2" id="KW-1185">Reference proteome</keyword>
<gene>
    <name evidence="1" type="ORF">B0T17DRAFT_613356</name>
</gene>
<comment type="caution">
    <text evidence="1">The sequence shown here is derived from an EMBL/GenBank/DDBJ whole genome shotgun (WGS) entry which is preliminary data.</text>
</comment>
<evidence type="ECO:0000313" key="1">
    <source>
        <dbReference type="EMBL" id="KAK0636655.1"/>
    </source>
</evidence>
<dbReference type="EMBL" id="JAULSR010000001">
    <property type="protein sequence ID" value="KAK0636655.1"/>
    <property type="molecule type" value="Genomic_DNA"/>
</dbReference>
<evidence type="ECO:0000313" key="2">
    <source>
        <dbReference type="Proteomes" id="UP001174934"/>
    </source>
</evidence>
<dbReference type="AlphaFoldDB" id="A0AA39XN14"/>
<sequence>MESLMISLKSRLRVADPKTIAILDRVDRKLEQLDSLAQFDHHFSFVLYVRLARHERHQLESEVFRCGYRDYYGERDEAEDLASEPTPAIEDIARLLFLKWSWAVAVRQQVIVALEDLKRPLDGQLPCNDIVDVLRSALSTRYDEILPGDRRRQRVEELLSDEVNSKFLLTMETEPLKLAEDLTGVTVAPHTDDLRVWRLLAYQVSKKHHVMWRWPGLHSAAARACDSLGGEHPFYEDWHHELDNVDMDKNTDRDVLTNIAEIFNDNDVWDVWIVCRMLSCETASRGADQTPGTERDIRRFEMSGRFQGRWKPRYAKRRLSESVGDTYDFLQRKSYPAQESQGTILRQPILSQYLHYKRRFPLLNSRDFIPFADYSNFSFWTMDSQSDVAADLLKSLDIEKDDGTDWDLVCLESSKRDPLNPASQEAHLRHCFYVSDDMLRIFPDAHHDDFSHLGGNIIFNRRKLEDTSLYETLDRFWTDWVTMQYQFLCFLVTLTRAYYSCQNTDHWCPWISDQNDCLLIMGRGEDDDLQPIDGDTIYILETLPGLKARRLMAEARNEDGDLFGAKAASRVRSFFDLK</sequence>
<organism evidence="1 2">
    <name type="scientific">Bombardia bombarda</name>
    <dbReference type="NCBI Taxonomy" id="252184"/>
    <lineage>
        <taxon>Eukaryota</taxon>
        <taxon>Fungi</taxon>
        <taxon>Dikarya</taxon>
        <taxon>Ascomycota</taxon>
        <taxon>Pezizomycotina</taxon>
        <taxon>Sordariomycetes</taxon>
        <taxon>Sordariomycetidae</taxon>
        <taxon>Sordariales</taxon>
        <taxon>Lasiosphaeriaceae</taxon>
        <taxon>Bombardia</taxon>
    </lineage>
</organism>
<proteinExistence type="predicted"/>
<name>A0AA39XN14_9PEZI</name>
<accession>A0AA39XN14</accession>